<feature type="region of interest" description="Disordered" evidence="1">
    <location>
        <begin position="252"/>
        <end position="299"/>
    </location>
</feature>
<feature type="compositionally biased region" description="Basic and acidic residues" evidence="1">
    <location>
        <begin position="278"/>
        <end position="296"/>
    </location>
</feature>
<feature type="non-terminal residue" evidence="2">
    <location>
        <position position="1"/>
    </location>
</feature>
<dbReference type="AlphaFoldDB" id="A0A8H7ZUH3"/>
<dbReference type="Proteomes" id="UP000673691">
    <property type="component" value="Unassembled WGS sequence"/>
</dbReference>
<comment type="caution">
    <text evidence="2">The sequence shown here is derived from an EMBL/GenBank/DDBJ whole genome shotgun (WGS) entry which is preliminary data.</text>
</comment>
<protein>
    <submittedName>
        <fullName evidence="2">Uncharacterized protein</fullName>
    </submittedName>
</protein>
<name>A0A8H7ZUH3_9FUNG</name>
<accession>A0A8H7ZUH3</accession>
<feature type="region of interest" description="Disordered" evidence="1">
    <location>
        <begin position="83"/>
        <end position="157"/>
    </location>
</feature>
<keyword evidence="3" id="KW-1185">Reference proteome</keyword>
<feature type="compositionally biased region" description="Basic and acidic residues" evidence="1">
    <location>
        <begin position="139"/>
        <end position="151"/>
    </location>
</feature>
<organism evidence="2 3">
    <name type="scientific">Olpidium bornovanus</name>
    <dbReference type="NCBI Taxonomy" id="278681"/>
    <lineage>
        <taxon>Eukaryota</taxon>
        <taxon>Fungi</taxon>
        <taxon>Fungi incertae sedis</taxon>
        <taxon>Olpidiomycota</taxon>
        <taxon>Olpidiomycotina</taxon>
        <taxon>Olpidiomycetes</taxon>
        <taxon>Olpidiales</taxon>
        <taxon>Olpidiaceae</taxon>
        <taxon>Olpidium</taxon>
    </lineage>
</organism>
<evidence type="ECO:0000256" key="1">
    <source>
        <dbReference type="SAM" id="MobiDB-lite"/>
    </source>
</evidence>
<dbReference type="EMBL" id="JAEFCI010007154">
    <property type="protein sequence ID" value="KAG5459243.1"/>
    <property type="molecule type" value="Genomic_DNA"/>
</dbReference>
<proteinExistence type="predicted"/>
<evidence type="ECO:0000313" key="3">
    <source>
        <dbReference type="Proteomes" id="UP000673691"/>
    </source>
</evidence>
<evidence type="ECO:0000313" key="2">
    <source>
        <dbReference type="EMBL" id="KAG5459243.1"/>
    </source>
</evidence>
<dbReference type="OrthoDB" id="6288734at2759"/>
<gene>
    <name evidence="2" type="ORF">BJ554DRAFT_375</name>
</gene>
<reference evidence="2 3" key="1">
    <citation type="journal article" name="Sci. Rep.">
        <title>Genome-scale phylogenetic analyses confirm Olpidium as the closest living zoosporic fungus to the non-flagellated, terrestrial fungi.</title>
        <authorList>
            <person name="Chang Y."/>
            <person name="Rochon D."/>
            <person name="Sekimoto S."/>
            <person name="Wang Y."/>
            <person name="Chovatia M."/>
            <person name="Sandor L."/>
            <person name="Salamov A."/>
            <person name="Grigoriev I.V."/>
            <person name="Stajich J.E."/>
            <person name="Spatafora J.W."/>
        </authorList>
    </citation>
    <scope>NUCLEOTIDE SEQUENCE [LARGE SCALE GENOMIC DNA]</scope>
    <source>
        <strain evidence="2">S191</strain>
    </source>
</reference>
<sequence length="593" mass="65113">LQGFSDKSGYALCTFAYSTGPGSEPVIFEGRTEVSYVPAHAAFGFKSPANSHLGCEPTSARESSSTLDFSGQTLWRARVDEASGQIQRSRRDNRASNQFVFRGQSRIEHISAGPQPRAPRSRRGQTFGDRRRRAAGISSERDGRSVPDERPAMSTSFLNTSASPVAVTDSANVKLRGGQYALCVSASLPVADATVPAGGAGAPSFTTAVAAFADPIASGCPGDRGVLQLQLQSLTTNNVWAAKLDSECTRGPVEFRGPRRRADHQENRKLQEISSSRGDADNRFETGTHGRQRDSRTLSLDLLTQEDFATLKSGDDIASRRAENTTEGDATPGSKRYLVLTYNTTFDRPAQLSLSRVPPPTTRGKRRGTRVGRWTRMAARWAPWEGHPWRASCVFLLTISRPSVLNTSKRLRWYAQIARLKQQPPSLVNLAAARPFLLGRLLVTLAAHRRPLHISSRHSLWKLRRLNSRLSRQLQESTAAQVASTESLNAAVCSLQEDNARLTSERQSSEAAFSRLHEEAEREVRCIQREFDVLCAEIEQWKASELDAQGTPVPHMKSPNGGQGDHIKKLHKLMQGLIVGSIPAERGPDFLPS</sequence>